<dbReference type="EMBL" id="JMSN01000146">
    <property type="protein sequence ID" value="KDN37222.1"/>
    <property type="molecule type" value="Genomic_DNA"/>
</dbReference>
<feature type="compositionally biased region" description="Low complexity" evidence="12">
    <location>
        <begin position="47"/>
        <end position="73"/>
    </location>
</feature>
<sequence>MPPLKRVPSSSTLGRAPTASTSVRGAKPPLSSSSNLGRPSTVLGIRSTSGAASSSKGAGSGPSSSHGGATGSADTRERREGEGIKVFVRVRGHASSEPPVTNSILSTAGPRGHQIHVALDQPVVSSASSAAAAAALASDPGQERTYTFDGVFGPDADQGLVYQDVVVPILNDVLNGYKCTIFAYGQTGTGKTHTMEGNLESKGTFHFDAGIIPRTLDRLFHQVEMDKERELSVRATFLELYNEDLRDLLSPDFSAPGASTGIGKGGSSNLKIFESKDGPQVQGVWETPISSAEEGLKLLRQGSERRQVAATNCNDVSSRSHSIFTLTVYTRDTSPNAKDNDLLKVGKLYLVDLAGSESIERSGAKEKGAREAGMINKSLLTLGRVINALVEGSAHVPYRESNLTRLLQDSLGGGHKTSIIATVSQAKSNVEETLSTLDYALRAKSIKNRPELNAKLNRPALVKDLENMVKVLQADLRACIQQSGRYISEENYSRMLSDHDATQRQRDEFKREVEVEKSKVSSIAEQVEHMAQRDVKRQAENTELRSALEKSQAEARSLRKELSAAHSRVEALSESERILFMTAQELQADGARSVADNEGLIAKIARQTSSEKDIFSGIMAYQLSLKSHLSEIENSALVITTSTDSFCQRSSESVSSYAAQRTEEENARKATLQGHAEAINSIMQTLHQQRGSTDGALAQLCDALSSLLGSIAKEGEETLAKYEQSTSQLFSQLSDHLRANRKEVEKAARVSTANADEIVTLVGQHLAQLKGELDDLKARIDNSAKEWKDTLEQQQATEAEEIADWDSGLEQVVEHLVAISRRTKAHREARVTRLIEHAARSAEHRASRLSEVDVIQAECEALWNELDGRQGVLRKGYEEIHSTLKTHERSLKGEMHGLEQTVSNALQDQVSHLARGAVGLQEQLACGEL</sequence>
<dbReference type="AlphaFoldDB" id="A0A066V644"/>
<dbReference type="RefSeq" id="XP_013240287.1">
    <property type="nucleotide sequence ID" value="XM_013384833.1"/>
</dbReference>
<organism evidence="14 15">
    <name type="scientific">Tilletiaria anomala (strain ATCC 24038 / CBS 436.72 / UBC 951)</name>
    <dbReference type="NCBI Taxonomy" id="1037660"/>
    <lineage>
        <taxon>Eukaryota</taxon>
        <taxon>Fungi</taxon>
        <taxon>Dikarya</taxon>
        <taxon>Basidiomycota</taxon>
        <taxon>Ustilaginomycotina</taxon>
        <taxon>Exobasidiomycetes</taxon>
        <taxon>Georgefischeriales</taxon>
        <taxon>Tilletiariaceae</taxon>
        <taxon>Tilletiaria</taxon>
    </lineage>
</organism>
<dbReference type="InterPro" id="IPR027417">
    <property type="entry name" value="P-loop_NTPase"/>
</dbReference>
<dbReference type="OrthoDB" id="3176171at2759"/>
<protein>
    <recommendedName>
        <fullName evidence="10">Kinesin-like protein</fullName>
    </recommendedName>
</protein>
<evidence type="ECO:0000256" key="6">
    <source>
        <dbReference type="ARBA" id="ARBA00023175"/>
    </source>
</evidence>
<accession>A0A066V644</accession>
<name>A0A066V644_TILAU</name>
<dbReference type="FunFam" id="3.40.850.10:FF:000019">
    <property type="entry name" value="Kinesin-like protein KIN-5D"/>
    <property type="match status" value="1"/>
</dbReference>
<evidence type="ECO:0000256" key="4">
    <source>
        <dbReference type="ARBA" id="ARBA00022741"/>
    </source>
</evidence>
<dbReference type="InParanoid" id="A0A066V644"/>
<keyword evidence="15" id="KW-1185">Reference proteome</keyword>
<feature type="compositionally biased region" description="Polar residues" evidence="12">
    <location>
        <begin position="8"/>
        <end position="23"/>
    </location>
</feature>
<evidence type="ECO:0000256" key="10">
    <source>
        <dbReference type="RuleBase" id="RU000394"/>
    </source>
</evidence>
<dbReference type="PANTHER" id="PTHR47970">
    <property type="entry name" value="KINESIN-LIKE PROTEIN KIF11"/>
    <property type="match status" value="1"/>
</dbReference>
<dbReference type="OMA" id="INHEHPM"/>
<comment type="caution">
    <text evidence="14">The sequence shown here is derived from an EMBL/GenBank/DDBJ whole genome shotgun (WGS) entry which is preliminary data.</text>
</comment>
<comment type="similarity">
    <text evidence="8">Belongs to the TRAFAC class myosin-kinesin ATPase superfamily. Kinesin family. KIN-5/BimC subfamily.</text>
</comment>
<keyword evidence="3 10" id="KW-0493">Microtubule</keyword>
<dbReference type="InterPro" id="IPR019821">
    <property type="entry name" value="Kinesin_motor_CS"/>
</dbReference>
<dbReference type="Pfam" id="PF00225">
    <property type="entry name" value="Kinesin"/>
    <property type="match status" value="1"/>
</dbReference>
<dbReference type="PROSITE" id="PS50067">
    <property type="entry name" value="KINESIN_MOTOR_2"/>
    <property type="match status" value="1"/>
</dbReference>
<keyword evidence="6 9" id="KW-0505">Motor protein</keyword>
<dbReference type="PANTHER" id="PTHR47970:SF12">
    <property type="entry name" value="KINESIN FAMILY MEMBER 11"/>
    <property type="match status" value="1"/>
</dbReference>
<dbReference type="GO" id="GO:0000073">
    <property type="term" value="P:initial mitotic spindle pole body separation"/>
    <property type="evidence" value="ECO:0007669"/>
    <property type="project" value="TreeGrafter"/>
</dbReference>
<dbReference type="Proteomes" id="UP000027361">
    <property type="component" value="Unassembled WGS sequence"/>
</dbReference>
<evidence type="ECO:0000256" key="2">
    <source>
        <dbReference type="ARBA" id="ARBA00022490"/>
    </source>
</evidence>
<evidence type="ECO:0000256" key="12">
    <source>
        <dbReference type="SAM" id="MobiDB-lite"/>
    </source>
</evidence>
<evidence type="ECO:0000256" key="1">
    <source>
        <dbReference type="ARBA" id="ARBA00004245"/>
    </source>
</evidence>
<dbReference type="InterPro" id="IPR047149">
    <property type="entry name" value="KIF11-like"/>
</dbReference>
<keyword evidence="11" id="KW-0175">Coiled coil</keyword>
<evidence type="ECO:0000256" key="11">
    <source>
        <dbReference type="SAM" id="Coils"/>
    </source>
</evidence>
<evidence type="ECO:0000256" key="3">
    <source>
        <dbReference type="ARBA" id="ARBA00022701"/>
    </source>
</evidence>
<proteinExistence type="inferred from homology"/>
<comment type="subcellular location">
    <subcellularLocation>
        <location evidence="1">Cytoplasm</location>
        <location evidence="1">Cytoskeleton</location>
    </subcellularLocation>
</comment>
<dbReference type="FunCoup" id="A0A066V644">
    <property type="interactions" value="495"/>
</dbReference>
<keyword evidence="2" id="KW-0963">Cytoplasm</keyword>
<dbReference type="InterPro" id="IPR036961">
    <property type="entry name" value="Kinesin_motor_dom_sf"/>
</dbReference>
<reference evidence="14 15" key="1">
    <citation type="submission" date="2014-05" db="EMBL/GenBank/DDBJ databases">
        <title>Draft genome sequence of a rare smut relative, Tilletiaria anomala UBC 951.</title>
        <authorList>
            <consortium name="DOE Joint Genome Institute"/>
            <person name="Toome M."/>
            <person name="Kuo A."/>
            <person name="Henrissat B."/>
            <person name="Lipzen A."/>
            <person name="Tritt A."/>
            <person name="Yoshinaga Y."/>
            <person name="Zane M."/>
            <person name="Barry K."/>
            <person name="Grigoriev I.V."/>
            <person name="Spatafora J.W."/>
            <person name="Aimea M.C."/>
        </authorList>
    </citation>
    <scope>NUCLEOTIDE SEQUENCE [LARGE SCALE GENOMIC DNA]</scope>
    <source>
        <strain evidence="14 15">UBC 951</strain>
    </source>
</reference>
<dbReference type="GO" id="GO:0007018">
    <property type="term" value="P:microtubule-based movement"/>
    <property type="evidence" value="ECO:0007669"/>
    <property type="project" value="InterPro"/>
</dbReference>
<evidence type="ECO:0000313" key="15">
    <source>
        <dbReference type="Proteomes" id="UP000027361"/>
    </source>
</evidence>
<keyword evidence="4 9" id="KW-0547">Nucleotide-binding</keyword>
<evidence type="ECO:0000259" key="13">
    <source>
        <dbReference type="PROSITE" id="PS50067"/>
    </source>
</evidence>
<keyword evidence="7" id="KW-0206">Cytoskeleton</keyword>
<dbReference type="GeneID" id="25267472"/>
<feature type="coiled-coil region" evidence="11">
    <location>
        <begin position="462"/>
        <end position="575"/>
    </location>
</feature>
<dbReference type="HOGENOM" id="CLU_001485_33_2_1"/>
<dbReference type="GO" id="GO:0005876">
    <property type="term" value="C:spindle microtubule"/>
    <property type="evidence" value="ECO:0007669"/>
    <property type="project" value="TreeGrafter"/>
</dbReference>
<dbReference type="GO" id="GO:0005524">
    <property type="term" value="F:ATP binding"/>
    <property type="evidence" value="ECO:0007669"/>
    <property type="project" value="UniProtKB-UniRule"/>
</dbReference>
<evidence type="ECO:0000256" key="8">
    <source>
        <dbReference type="ARBA" id="ARBA00034704"/>
    </source>
</evidence>
<dbReference type="PRINTS" id="PR00380">
    <property type="entry name" value="KINESINHEAVY"/>
</dbReference>
<keyword evidence="5 9" id="KW-0067">ATP-binding</keyword>
<dbReference type="GO" id="GO:0005634">
    <property type="term" value="C:nucleus"/>
    <property type="evidence" value="ECO:0007669"/>
    <property type="project" value="TreeGrafter"/>
</dbReference>
<dbReference type="Gene3D" id="3.40.850.10">
    <property type="entry name" value="Kinesin motor domain"/>
    <property type="match status" value="1"/>
</dbReference>
<feature type="region of interest" description="Disordered" evidence="12">
    <location>
        <begin position="89"/>
        <end position="108"/>
    </location>
</feature>
<dbReference type="SMART" id="SM00129">
    <property type="entry name" value="KISc"/>
    <property type="match status" value="1"/>
</dbReference>
<evidence type="ECO:0000313" key="14">
    <source>
        <dbReference type="EMBL" id="KDN37222.1"/>
    </source>
</evidence>
<dbReference type="InterPro" id="IPR001752">
    <property type="entry name" value="Kinesin_motor_dom"/>
</dbReference>
<evidence type="ECO:0000256" key="9">
    <source>
        <dbReference type="PROSITE-ProRule" id="PRU00283"/>
    </source>
</evidence>
<feature type="domain" description="Kinesin motor" evidence="13">
    <location>
        <begin position="83"/>
        <end position="446"/>
    </location>
</feature>
<feature type="binding site" evidence="9">
    <location>
        <begin position="185"/>
        <end position="192"/>
    </location>
    <ligand>
        <name>ATP</name>
        <dbReference type="ChEBI" id="CHEBI:30616"/>
    </ligand>
</feature>
<feature type="region of interest" description="Disordered" evidence="12">
    <location>
        <begin position="1"/>
        <end position="81"/>
    </location>
</feature>
<dbReference type="GO" id="GO:0008574">
    <property type="term" value="F:plus-end-directed microtubule motor activity"/>
    <property type="evidence" value="ECO:0007669"/>
    <property type="project" value="TreeGrafter"/>
</dbReference>
<dbReference type="GO" id="GO:0008017">
    <property type="term" value="F:microtubule binding"/>
    <property type="evidence" value="ECO:0007669"/>
    <property type="project" value="InterPro"/>
</dbReference>
<dbReference type="GO" id="GO:0072686">
    <property type="term" value="C:mitotic spindle"/>
    <property type="evidence" value="ECO:0007669"/>
    <property type="project" value="TreeGrafter"/>
</dbReference>
<evidence type="ECO:0000256" key="5">
    <source>
        <dbReference type="ARBA" id="ARBA00022840"/>
    </source>
</evidence>
<dbReference type="STRING" id="1037660.A0A066V644"/>
<gene>
    <name evidence="14" type="ORF">K437DRAFT_43137</name>
</gene>
<dbReference type="SUPFAM" id="SSF52540">
    <property type="entry name" value="P-loop containing nucleoside triphosphate hydrolases"/>
    <property type="match status" value="1"/>
</dbReference>
<dbReference type="PROSITE" id="PS00411">
    <property type="entry name" value="KINESIN_MOTOR_1"/>
    <property type="match status" value="1"/>
</dbReference>
<evidence type="ECO:0000256" key="7">
    <source>
        <dbReference type="ARBA" id="ARBA00023212"/>
    </source>
</evidence>